<proteinExistence type="predicted"/>
<keyword evidence="2" id="KW-1133">Transmembrane helix</keyword>
<dbReference type="AlphaFoldDB" id="A0AAW1Q7Q6"/>
<comment type="caution">
    <text evidence="3">The sequence shown here is derived from an EMBL/GenBank/DDBJ whole genome shotgun (WGS) entry which is preliminary data.</text>
</comment>
<dbReference type="EMBL" id="JALJOR010000004">
    <property type="protein sequence ID" value="KAK9818109.1"/>
    <property type="molecule type" value="Genomic_DNA"/>
</dbReference>
<sequence length="181" mass="19443">MCGLKGATLGFTPGGTTVDNGASTPQRTRNIIIGCVAGALFLLLVLLAYRFRRQWMHGCCHTAKDNQARAVQMMTNDGLFDVASVVYSMTAAGQSPMSVTAPRPKFPFLALTASANSISRQGSYEQVIKTRRMSDMVLNGSDKGVLRSNLAPATPKRQPEEDAGPSTPHKPEDTILAFTPK</sequence>
<name>A0AAW1Q7Q6_9CHLO</name>
<feature type="region of interest" description="Disordered" evidence="1">
    <location>
        <begin position="141"/>
        <end position="181"/>
    </location>
</feature>
<protein>
    <submittedName>
        <fullName evidence="3">Uncharacterized protein</fullName>
    </submittedName>
</protein>
<accession>A0AAW1Q7Q6</accession>
<feature type="transmembrane region" description="Helical" evidence="2">
    <location>
        <begin position="31"/>
        <end position="49"/>
    </location>
</feature>
<evidence type="ECO:0000256" key="1">
    <source>
        <dbReference type="SAM" id="MobiDB-lite"/>
    </source>
</evidence>
<evidence type="ECO:0000313" key="4">
    <source>
        <dbReference type="Proteomes" id="UP001489004"/>
    </source>
</evidence>
<reference evidence="3 4" key="1">
    <citation type="journal article" date="2024" name="Nat. Commun.">
        <title>Phylogenomics reveals the evolutionary origins of lichenization in chlorophyte algae.</title>
        <authorList>
            <person name="Puginier C."/>
            <person name="Libourel C."/>
            <person name="Otte J."/>
            <person name="Skaloud P."/>
            <person name="Haon M."/>
            <person name="Grisel S."/>
            <person name="Petersen M."/>
            <person name="Berrin J.G."/>
            <person name="Delaux P.M."/>
            <person name="Dal Grande F."/>
            <person name="Keller J."/>
        </authorList>
    </citation>
    <scope>NUCLEOTIDE SEQUENCE [LARGE SCALE GENOMIC DNA]</scope>
    <source>
        <strain evidence="3 4">SAG 2043</strain>
    </source>
</reference>
<keyword evidence="2" id="KW-0472">Membrane</keyword>
<evidence type="ECO:0000313" key="3">
    <source>
        <dbReference type="EMBL" id="KAK9818109.1"/>
    </source>
</evidence>
<evidence type="ECO:0000256" key="2">
    <source>
        <dbReference type="SAM" id="Phobius"/>
    </source>
</evidence>
<keyword evidence="2" id="KW-0812">Transmembrane</keyword>
<gene>
    <name evidence="3" type="ORF">WJX72_007268</name>
</gene>
<dbReference type="Proteomes" id="UP001489004">
    <property type="component" value="Unassembled WGS sequence"/>
</dbReference>
<organism evidence="3 4">
    <name type="scientific">[Myrmecia] bisecta</name>
    <dbReference type="NCBI Taxonomy" id="41462"/>
    <lineage>
        <taxon>Eukaryota</taxon>
        <taxon>Viridiplantae</taxon>
        <taxon>Chlorophyta</taxon>
        <taxon>core chlorophytes</taxon>
        <taxon>Trebouxiophyceae</taxon>
        <taxon>Trebouxiales</taxon>
        <taxon>Trebouxiaceae</taxon>
        <taxon>Myrmecia</taxon>
    </lineage>
</organism>
<keyword evidence="4" id="KW-1185">Reference proteome</keyword>